<comment type="caution">
    <text evidence="2">The sequence shown here is derived from an EMBL/GenBank/DDBJ whole genome shotgun (WGS) entry which is preliminary data.</text>
</comment>
<dbReference type="AlphaFoldDB" id="A0AAN9MTR6"/>
<name>A0AAN9MTR6_CANGL</name>
<reference evidence="2 3" key="1">
    <citation type="submission" date="2024-01" db="EMBL/GenBank/DDBJ databases">
        <title>The genomes of 5 underutilized Papilionoideae crops provide insights into root nodulation and disease resistanc.</title>
        <authorList>
            <person name="Jiang F."/>
        </authorList>
    </citation>
    <scope>NUCLEOTIDE SEQUENCE [LARGE SCALE GENOMIC DNA]</scope>
    <source>
        <strain evidence="2">LVBAO_FW01</strain>
        <tissue evidence="2">Leaves</tissue>
    </source>
</reference>
<evidence type="ECO:0000256" key="1">
    <source>
        <dbReference type="SAM" id="Phobius"/>
    </source>
</evidence>
<sequence>MEEEETFMILLGILGDESQNYTRSRYSLAKPPVMQGLFRLVVRKHETDMMAELERKASMATPESSILFKESMLEATPLQCIDVGALLDFDGIITFGFVLVVDQLLLMVSIFLTYLDGVIPVEKSYPN</sequence>
<protein>
    <submittedName>
        <fullName evidence="2">Uncharacterized protein</fullName>
    </submittedName>
</protein>
<evidence type="ECO:0000313" key="2">
    <source>
        <dbReference type="EMBL" id="KAK7360865.1"/>
    </source>
</evidence>
<evidence type="ECO:0000313" key="3">
    <source>
        <dbReference type="Proteomes" id="UP001367508"/>
    </source>
</evidence>
<keyword evidence="3" id="KW-1185">Reference proteome</keyword>
<accession>A0AAN9MTR6</accession>
<proteinExistence type="predicted"/>
<dbReference type="EMBL" id="JAYMYQ010000001">
    <property type="protein sequence ID" value="KAK7360865.1"/>
    <property type="molecule type" value="Genomic_DNA"/>
</dbReference>
<feature type="transmembrane region" description="Helical" evidence="1">
    <location>
        <begin position="92"/>
        <end position="115"/>
    </location>
</feature>
<gene>
    <name evidence="2" type="ORF">VNO77_02882</name>
</gene>
<keyword evidence="1" id="KW-0472">Membrane</keyword>
<organism evidence="2 3">
    <name type="scientific">Canavalia gladiata</name>
    <name type="common">Sword bean</name>
    <name type="synonym">Dolichos gladiatus</name>
    <dbReference type="NCBI Taxonomy" id="3824"/>
    <lineage>
        <taxon>Eukaryota</taxon>
        <taxon>Viridiplantae</taxon>
        <taxon>Streptophyta</taxon>
        <taxon>Embryophyta</taxon>
        <taxon>Tracheophyta</taxon>
        <taxon>Spermatophyta</taxon>
        <taxon>Magnoliopsida</taxon>
        <taxon>eudicotyledons</taxon>
        <taxon>Gunneridae</taxon>
        <taxon>Pentapetalae</taxon>
        <taxon>rosids</taxon>
        <taxon>fabids</taxon>
        <taxon>Fabales</taxon>
        <taxon>Fabaceae</taxon>
        <taxon>Papilionoideae</taxon>
        <taxon>50 kb inversion clade</taxon>
        <taxon>NPAAA clade</taxon>
        <taxon>indigoferoid/millettioid clade</taxon>
        <taxon>Phaseoleae</taxon>
        <taxon>Canavalia</taxon>
    </lineage>
</organism>
<keyword evidence="1" id="KW-0812">Transmembrane</keyword>
<dbReference type="Proteomes" id="UP001367508">
    <property type="component" value="Unassembled WGS sequence"/>
</dbReference>
<keyword evidence="1" id="KW-1133">Transmembrane helix</keyword>